<dbReference type="InterPro" id="IPR003165">
    <property type="entry name" value="Piwi"/>
</dbReference>
<dbReference type="InterPro" id="IPR014811">
    <property type="entry name" value="ArgoL1"/>
</dbReference>
<dbReference type="OrthoDB" id="10252740at2759"/>
<dbReference type="InterPro" id="IPR032474">
    <property type="entry name" value="Argonaute_N"/>
</dbReference>
<dbReference type="InterPro" id="IPR012337">
    <property type="entry name" value="RNaseH-like_sf"/>
</dbReference>
<reference evidence="5" key="1">
    <citation type="submission" date="2014-04" db="EMBL/GenBank/DDBJ databases">
        <title>Evolutionary Origins and Diversification of the Mycorrhizal Mutualists.</title>
        <authorList>
            <consortium name="DOE Joint Genome Institute"/>
            <consortium name="Mycorrhizal Genomics Consortium"/>
            <person name="Kohler A."/>
            <person name="Kuo A."/>
            <person name="Nagy L.G."/>
            <person name="Floudas D."/>
            <person name="Copeland A."/>
            <person name="Barry K.W."/>
            <person name="Cichocki N."/>
            <person name="Veneault-Fourrey C."/>
            <person name="LaButti K."/>
            <person name="Lindquist E.A."/>
            <person name="Lipzen A."/>
            <person name="Lundell T."/>
            <person name="Morin E."/>
            <person name="Murat C."/>
            <person name="Riley R."/>
            <person name="Ohm R."/>
            <person name="Sun H."/>
            <person name="Tunlid A."/>
            <person name="Henrissat B."/>
            <person name="Grigoriev I.V."/>
            <person name="Hibbett D.S."/>
            <person name="Martin F."/>
        </authorList>
    </citation>
    <scope>NUCLEOTIDE SEQUENCE [LARGE SCALE GENOMIC DNA]</scope>
    <source>
        <strain evidence="5">FD-334 SS-4</strain>
    </source>
</reference>
<feature type="domain" description="Piwi" evidence="3">
    <location>
        <begin position="545"/>
        <end position="849"/>
    </location>
</feature>
<dbReference type="SMART" id="SM00950">
    <property type="entry name" value="Piwi"/>
    <property type="match status" value="1"/>
</dbReference>
<dbReference type="Pfam" id="PF08699">
    <property type="entry name" value="ArgoL1"/>
    <property type="match status" value="1"/>
</dbReference>
<dbReference type="PANTHER" id="PTHR22891">
    <property type="entry name" value="EUKARYOTIC TRANSLATION INITIATION FACTOR 2C"/>
    <property type="match status" value="1"/>
</dbReference>
<evidence type="ECO:0008006" key="6">
    <source>
        <dbReference type="Google" id="ProtNLM"/>
    </source>
</evidence>
<feature type="region of interest" description="Disordered" evidence="1">
    <location>
        <begin position="1"/>
        <end position="28"/>
    </location>
</feature>
<dbReference type="InterPro" id="IPR045246">
    <property type="entry name" value="Piwi_ago-like"/>
</dbReference>
<dbReference type="AlphaFoldDB" id="A0A0D2PMW0"/>
<feature type="domain" description="PAZ" evidence="2">
    <location>
        <begin position="252"/>
        <end position="369"/>
    </location>
</feature>
<dbReference type="SUPFAM" id="SSF53098">
    <property type="entry name" value="Ribonuclease H-like"/>
    <property type="match status" value="1"/>
</dbReference>
<dbReference type="GO" id="GO:0003723">
    <property type="term" value="F:RNA binding"/>
    <property type="evidence" value="ECO:0007669"/>
    <property type="project" value="InterPro"/>
</dbReference>
<evidence type="ECO:0000313" key="4">
    <source>
        <dbReference type="EMBL" id="KJA29601.1"/>
    </source>
</evidence>
<organism evidence="4 5">
    <name type="scientific">Hypholoma sublateritium (strain FD-334 SS-4)</name>
    <dbReference type="NCBI Taxonomy" id="945553"/>
    <lineage>
        <taxon>Eukaryota</taxon>
        <taxon>Fungi</taxon>
        <taxon>Dikarya</taxon>
        <taxon>Basidiomycota</taxon>
        <taxon>Agaricomycotina</taxon>
        <taxon>Agaricomycetes</taxon>
        <taxon>Agaricomycetidae</taxon>
        <taxon>Agaricales</taxon>
        <taxon>Agaricineae</taxon>
        <taxon>Strophariaceae</taxon>
        <taxon>Hypholoma</taxon>
    </lineage>
</organism>
<dbReference type="PROSITE" id="PS50821">
    <property type="entry name" value="PAZ"/>
    <property type="match status" value="1"/>
</dbReference>
<dbReference type="SMART" id="SM01163">
    <property type="entry name" value="DUF1785"/>
    <property type="match status" value="1"/>
</dbReference>
<dbReference type="InterPro" id="IPR003100">
    <property type="entry name" value="PAZ_dom"/>
</dbReference>
<dbReference type="InterPro" id="IPR032473">
    <property type="entry name" value="Argonaute_Mid_dom"/>
</dbReference>
<evidence type="ECO:0000259" key="3">
    <source>
        <dbReference type="PROSITE" id="PS50822"/>
    </source>
</evidence>
<dbReference type="Gene3D" id="3.40.50.2300">
    <property type="match status" value="1"/>
</dbReference>
<dbReference type="CDD" id="cd04657">
    <property type="entry name" value="Piwi_ago-like"/>
    <property type="match status" value="1"/>
</dbReference>
<dbReference type="Gene3D" id="2.170.260.10">
    <property type="entry name" value="paz domain"/>
    <property type="match status" value="1"/>
</dbReference>
<dbReference type="Pfam" id="PF02170">
    <property type="entry name" value="PAZ"/>
    <property type="match status" value="1"/>
</dbReference>
<evidence type="ECO:0000313" key="5">
    <source>
        <dbReference type="Proteomes" id="UP000054270"/>
    </source>
</evidence>
<dbReference type="Pfam" id="PF16488">
    <property type="entry name" value="ArgoL2"/>
    <property type="match status" value="1"/>
</dbReference>
<dbReference type="EMBL" id="KN817518">
    <property type="protein sequence ID" value="KJA29601.1"/>
    <property type="molecule type" value="Genomic_DNA"/>
</dbReference>
<evidence type="ECO:0000259" key="2">
    <source>
        <dbReference type="PROSITE" id="PS50821"/>
    </source>
</evidence>
<dbReference type="InterPro" id="IPR032472">
    <property type="entry name" value="ArgoL2"/>
</dbReference>
<dbReference type="Pfam" id="PF16487">
    <property type="entry name" value="ArgoMid"/>
    <property type="match status" value="1"/>
</dbReference>
<dbReference type="STRING" id="945553.A0A0D2PMW0"/>
<gene>
    <name evidence="4" type="ORF">HYPSUDRAFT_31529</name>
</gene>
<proteinExistence type="predicted"/>
<keyword evidence="5" id="KW-1185">Reference proteome</keyword>
<dbReference type="Gene3D" id="3.30.420.10">
    <property type="entry name" value="Ribonuclease H-like superfamily/Ribonuclease H"/>
    <property type="match status" value="1"/>
</dbReference>
<dbReference type="PROSITE" id="PS50822">
    <property type="entry name" value="PIWI"/>
    <property type="match status" value="1"/>
</dbReference>
<dbReference type="Proteomes" id="UP000054270">
    <property type="component" value="Unassembled WGS sequence"/>
</dbReference>
<sequence length="892" mass="98277">MPPRIAPGRGQGPRGGGPGRGGGAARGGVPVGMAAHIQTVGVRRPGYGTGGRQVPTIVNAFPVTIPDGTIYHYDSVVNPDKLPARVNMQIFDALQTRVAPNIFTSLAVYDGRKNAFTLVKMPLGPTDSAKFDITLEAPGPASASARPPKVYSIKITKVAEINTELLHRFIRGQQSGDNAVLTAITALNVVIRMDPNLKYPFNVRSFFTDQGKKIIGGGLELWRGYFQSIRPSQNMMYVNLDIATGVMYRAGPLLALCLEYLQFDNNPNRLSPKSRPPLQDRDRIRLQRFITGMRVTTRYTGRQKTLVIRRLTMESASSIMFSTRDGVSKSVSNYFKTDLHVPLKFPDVICIEVGSGGAKIPLELCDVPAGQIMRKQIPADKTNDMLEFSKLAPDQRLNSIRQGLNVLQYGQSEYIRQFGMNITPTPITVKSRVLNAPVLRYGPRSREPTIRPANGSWNMRDKMFFKAEAIKCWVIVVYENQNRFPEPVARQMATGFMEGARSVGITVHDTEPSIFYRDGSGNISEQLKQAGISCVNSPKKIPPNLIVVVLPEGGNQIYTEVKHFGDAKMGVATQCLKAQKCRGAKPQYWANVMLKVNAKLGGINSILDNFSINDPNNPTIVMGADVIHPAPGAEGRPSFASLVSSVDINTAKYIARSSVQTGRQEIIDELEAMCIYVLGKYLSYRSVFEKGGRPLARLIFYRDGVSEGQFAHVLEQELPLIRNACKEMKVNPKITLIIVGKRHHIRMFPQNPRDGDRSGNCQAGTTIDEGLGHPTEFDYYQLTHGGLLGTSRPAHYSVIYDDNNFSADAMQNLSFSLCHVYARATRSVSIPAPVYYADIVCSRAKNHYAPGGNFDLSETGTVASSHAESQLASFKAAYVPLHSKMENGMYFM</sequence>
<dbReference type="Pfam" id="PF02171">
    <property type="entry name" value="Piwi"/>
    <property type="match status" value="1"/>
</dbReference>
<dbReference type="InterPro" id="IPR036085">
    <property type="entry name" value="PAZ_dom_sf"/>
</dbReference>
<dbReference type="CDD" id="cd02846">
    <property type="entry name" value="PAZ_argonaute_like"/>
    <property type="match status" value="1"/>
</dbReference>
<dbReference type="OMA" id="RSQCKPE"/>
<accession>A0A0D2PMW0</accession>
<dbReference type="Pfam" id="PF16486">
    <property type="entry name" value="ArgoN"/>
    <property type="match status" value="1"/>
</dbReference>
<feature type="compositionally biased region" description="Gly residues" evidence="1">
    <location>
        <begin position="9"/>
        <end position="28"/>
    </location>
</feature>
<protein>
    <recommendedName>
        <fullName evidence="6">Piwi domain-containing protein</fullName>
    </recommendedName>
</protein>
<dbReference type="InterPro" id="IPR036397">
    <property type="entry name" value="RNaseH_sf"/>
</dbReference>
<name>A0A0D2PMW0_HYPSF</name>
<evidence type="ECO:0000256" key="1">
    <source>
        <dbReference type="SAM" id="MobiDB-lite"/>
    </source>
</evidence>
<dbReference type="SUPFAM" id="SSF101690">
    <property type="entry name" value="PAZ domain"/>
    <property type="match status" value="1"/>
</dbReference>